<dbReference type="RefSeq" id="WP_133531952.1">
    <property type="nucleotide sequence ID" value="NZ_SNXR01000011.1"/>
</dbReference>
<dbReference type="AlphaFoldDB" id="A0A4R6QHD8"/>
<name>A0A4R6QHD8_9FLAO</name>
<keyword evidence="3" id="KW-1185">Reference proteome</keyword>
<dbReference type="OrthoDB" id="396512at2"/>
<dbReference type="EMBL" id="SNXR01000011">
    <property type="protein sequence ID" value="TDP60999.1"/>
    <property type="molecule type" value="Genomic_DNA"/>
</dbReference>
<organism evidence="2 3">
    <name type="scientific">Flavobacterium dankookense</name>
    <dbReference type="NCBI Taxonomy" id="706186"/>
    <lineage>
        <taxon>Bacteria</taxon>
        <taxon>Pseudomonadati</taxon>
        <taxon>Bacteroidota</taxon>
        <taxon>Flavobacteriia</taxon>
        <taxon>Flavobacteriales</taxon>
        <taxon>Flavobacteriaceae</taxon>
        <taxon>Flavobacterium</taxon>
    </lineage>
</organism>
<comment type="caution">
    <text evidence="2">The sequence shown here is derived from an EMBL/GenBank/DDBJ whole genome shotgun (WGS) entry which is preliminary data.</text>
</comment>
<feature type="domain" description="Glycosyltransferase 2-like" evidence="1">
    <location>
        <begin position="8"/>
        <end position="182"/>
    </location>
</feature>
<dbReference type="PANTHER" id="PTHR43685:SF2">
    <property type="entry name" value="GLYCOSYLTRANSFERASE 2-LIKE DOMAIN-CONTAINING PROTEIN"/>
    <property type="match status" value="1"/>
</dbReference>
<dbReference type="Gene3D" id="3.90.550.10">
    <property type="entry name" value="Spore Coat Polysaccharide Biosynthesis Protein SpsA, Chain A"/>
    <property type="match status" value="1"/>
</dbReference>
<dbReference type="GO" id="GO:0016740">
    <property type="term" value="F:transferase activity"/>
    <property type="evidence" value="ECO:0007669"/>
    <property type="project" value="UniProtKB-KW"/>
</dbReference>
<sequence length="298" mass="34243">MSQNPLVTVICLCYNHADYVVESLNSVINQDYKNIELIIMDDCSKDDSVIIIESWLKNHPEIQFIKNSANKGNTKTFNIGLQHAKGDFIVDFAADDVLKKDCISKQIHRFQTTSFENVGLVYGNCALIDEKGNFLEAYFETNSNGKVVSKRVSGNEYLRILAGGKDAICSVSSLIRKEVFEKLNGYDETLAYEDLDFWIRASRVYNFDFIDEIIIEKRVLKNSMGSNFHKKNNALTYSTYKILKKALLLNKTRDEDLALQKRIHYEIITTFQSGSYGLCLKNIGLRIQIGFRKWFYKN</sequence>
<dbReference type="InterPro" id="IPR001173">
    <property type="entry name" value="Glyco_trans_2-like"/>
</dbReference>
<evidence type="ECO:0000259" key="1">
    <source>
        <dbReference type="Pfam" id="PF00535"/>
    </source>
</evidence>
<evidence type="ECO:0000313" key="3">
    <source>
        <dbReference type="Proteomes" id="UP000295260"/>
    </source>
</evidence>
<protein>
    <submittedName>
        <fullName evidence="2">Glycosyl transferase family 2</fullName>
    </submittedName>
</protein>
<proteinExistence type="predicted"/>
<dbReference type="Proteomes" id="UP000295260">
    <property type="component" value="Unassembled WGS sequence"/>
</dbReference>
<dbReference type="CDD" id="cd00761">
    <property type="entry name" value="Glyco_tranf_GTA_type"/>
    <property type="match status" value="1"/>
</dbReference>
<keyword evidence="2" id="KW-0808">Transferase</keyword>
<evidence type="ECO:0000313" key="2">
    <source>
        <dbReference type="EMBL" id="TDP60999.1"/>
    </source>
</evidence>
<dbReference type="Pfam" id="PF00535">
    <property type="entry name" value="Glycos_transf_2"/>
    <property type="match status" value="1"/>
</dbReference>
<gene>
    <name evidence="2" type="ORF">BC748_0606</name>
</gene>
<dbReference type="SUPFAM" id="SSF53448">
    <property type="entry name" value="Nucleotide-diphospho-sugar transferases"/>
    <property type="match status" value="1"/>
</dbReference>
<dbReference type="PANTHER" id="PTHR43685">
    <property type="entry name" value="GLYCOSYLTRANSFERASE"/>
    <property type="match status" value="1"/>
</dbReference>
<reference evidence="2 3" key="1">
    <citation type="submission" date="2019-03" db="EMBL/GenBank/DDBJ databases">
        <title>Genomic Encyclopedia of Archaeal and Bacterial Type Strains, Phase II (KMG-II): from individual species to whole genera.</title>
        <authorList>
            <person name="Goeker M."/>
        </authorList>
    </citation>
    <scope>NUCLEOTIDE SEQUENCE [LARGE SCALE GENOMIC DNA]</scope>
    <source>
        <strain evidence="2 3">DSM 25687</strain>
    </source>
</reference>
<dbReference type="InterPro" id="IPR050834">
    <property type="entry name" value="Glycosyltransf_2"/>
</dbReference>
<dbReference type="InterPro" id="IPR029044">
    <property type="entry name" value="Nucleotide-diphossugar_trans"/>
</dbReference>
<accession>A0A4R6QHD8</accession>